<dbReference type="PRINTS" id="PR00385">
    <property type="entry name" value="P450"/>
</dbReference>
<comment type="similarity">
    <text evidence="3 13">Belongs to the cytochrome P450 family.</text>
</comment>
<evidence type="ECO:0000256" key="8">
    <source>
        <dbReference type="ARBA" id="ARBA00023002"/>
    </source>
</evidence>
<dbReference type="Xenbase" id="XB-GENE-29089579">
    <property type="gene designation" value="cyp2k6.5"/>
</dbReference>
<evidence type="ECO:0000313" key="14">
    <source>
        <dbReference type="Proteomes" id="UP000008143"/>
    </source>
</evidence>
<evidence type="ECO:0000313" key="16">
    <source>
        <dbReference type="RefSeq" id="XP_031758884.1"/>
    </source>
</evidence>
<evidence type="ECO:0000256" key="10">
    <source>
        <dbReference type="ARBA" id="ARBA00023033"/>
    </source>
</evidence>
<dbReference type="InterPro" id="IPR002401">
    <property type="entry name" value="Cyt_P450_E_grp-I"/>
</dbReference>
<dbReference type="SUPFAM" id="SSF48264">
    <property type="entry name" value="Cytochrome P450"/>
    <property type="match status" value="1"/>
</dbReference>
<dbReference type="KEGG" id="xtr:105947503"/>
<keyword evidence="4 12" id="KW-0349">Heme</keyword>
<gene>
    <name evidence="17" type="primary">cyp2k6.5</name>
    <name evidence="15 16" type="synonym">LOC105947503</name>
</gene>
<dbReference type="GO" id="GO:0006805">
    <property type="term" value="P:xenobiotic metabolic process"/>
    <property type="evidence" value="ECO:0000318"/>
    <property type="project" value="GO_Central"/>
</dbReference>
<dbReference type="InterPro" id="IPR017972">
    <property type="entry name" value="Cyt_P450_CS"/>
</dbReference>
<dbReference type="InterPro" id="IPR050182">
    <property type="entry name" value="Cytochrome_P450_fam2"/>
</dbReference>
<dbReference type="Gene3D" id="1.10.630.10">
    <property type="entry name" value="Cytochrome P450"/>
    <property type="match status" value="1"/>
</dbReference>
<dbReference type="InterPro" id="IPR036396">
    <property type="entry name" value="Cyt_P450_sf"/>
</dbReference>
<dbReference type="AlphaFoldDB" id="A0A8J0SQ08"/>
<protein>
    <submittedName>
        <fullName evidence="15 16">Cytochrome P450 2K6</fullName>
    </submittedName>
</protein>
<keyword evidence="6" id="KW-0256">Endoplasmic reticulum</keyword>
<keyword evidence="14" id="KW-1185">Reference proteome</keyword>
<dbReference type="FunFam" id="1.10.630.10:FF:000010">
    <property type="entry name" value="cytochrome P450 2W1 isoform X2"/>
    <property type="match status" value="1"/>
</dbReference>
<feature type="binding site" description="axial binding residue" evidence="12">
    <location>
        <position position="435"/>
    </location>
    <ligand>
        <name>heme</name>
        <dbReference type="ChEBI" id="CHEBI:30413"/>
    </ligand>
    <ligandPart>
        <name>Fe</name>
        <dbReference type="ChEBI" id="CHEBI:18248"/>
    </ligandPart>
</feature>
<dbReference type="RefSeq" id="XP_031758884.1">
    <property type="nucleotide sequence ID" value="XM_031903024.1"/>
</dbReference>
<dbReference type="InterPro" id="IPR001128">
    <property type="entry name" value="Cyt_P450"/>
</dbReference>
<dbReference type="PROSITE" id="PS00086">
    <property type="entry name" value="CYTOCHROME_P450"/>
    <property type="match status" value="1"/>
</dbReference>
<evidence type="ECO:0000256" key="3">
    <source>
        <dbReference type="ARBA" id="ARBA00010617"/>
    </source>
</evidence>
<dbReference type="GO" id="GO:0016712">
    <property type="term" value="F:oxidoreductase activity, acting on paired donors, with incorporation or reduction of molecular oxygen, reduced flavin or flavoprotein as one donor, and incorporation of one atom of oxygen"/>
    <property type="evidence" value="ECO:0000318"/>
    <property type="project" value="GO_Central"/>
</dbReference>
<dbReference type="OrthoDB" id="1055148at2759"/>
<sequence length="489" mass="55433">MDLVSVLLSVVVCIFLYKVFYGGEKESQNFPPGPKPLPLIGNLHIMNMKKPFLTFMELAEKYGPVFSVQLGTKKVVVLCGTDAVKDALVNHADEFSGRPKIPMFDQTSKGHGVIFADGENWKVMRRFTLSTLRDFGMGKKTLEDRIGEESGCLVETFKSHEGKPFDNTLILNAAVANIIVHILLNHRFDYQDPTLLKLIKSVSENVRIGGRPIVMLYNTYPSIMQWVPGSHKSIYENSQNLLNFLKETFTEHRHQLDVNDQRDLIDTFLVKQQEEKSSSTKFFHDENLTILLSNLFGAGMETTSTTLRWGILLMMKYPDIQKKVQDEIDQVIGSAEPRLEHRKQMPYTDAVIHEIQRFANLAPNGLPHATTTDVTFRGYFIPKGTQVIPVLTSVLRDKAYFKKPEEFYPEHFLDSEGKFLKNEAFLPFSAGKRICAGETLAKMELFLFFTKLLQNFTFQPPPGVEVQLTCGDAITSIPLDHKICALSRS</sequence>
<evidence type="ECO:0000256" key="13">
    <source>
        <dbReference type="RuleBase" id="RU000461"/>
    </source>
</evidence>
<evidence type="ECO:0000313" key="15">
    <source>
        <dbReference type="RefSeq" id="XP_012819561.2"/>
    </source>
</evidence>
<keyword evidence="8 13" id="KW-0560">Oxidoreductase</keyword>
<dbReference type="AGR" id="Xenbase:XB-GENE-29089579"/>
<dbReference type="PANTHER" id="PTHR24300:SF381">
    <property type="entry name" value="CYTOCHROME P450 2K6"/>
    <property type="match status" value="1"/>
</dbReference>
<keyword evidence="11" id="KW-0472">Membrane</keyword>
<dbReference type="Pfam" id="PF00067">
    <property type="entry name" value="p450"/>
    <property type="match status" value="1"/>
</dbReference>
<keyword evidence="10 13" id="KW-0503">Monooxygenase</keyword>
<keyword evidence="7" id="KW-0492">Microsome</keyword>
<organism evidence="14 15">
    <name type="scientific">Xenopus tropicalis</name>
    <name type="common">Western clawed frog</name>
    <name type="synonym">Silurana tropicalis</name>
    <dbReference type="NCBI Taxonomy" id="8364"/>
    <lineage>
        <taxon>Eukaryota</taxon>
        <taxon>Metazoa</taxon>
        <taxon>Chordata</taxon>
        <taxon>Craniata</taxon>
        <taxon>Vertebrata</taxon>
        <taxon>Euteleostomi</taxon>
        <taxon>Amphibia</taxon>
        <taxon>Batrachia</taxon>
        <taxon>Anura</taxon>
        <taxon>Pipoidea</taxon>
        <taxon>Pipidae</taxon>
        <taxon>Xenopodinae</taxon>
        <taxon>Xenopus</taxon>
        <taxon>Silurana</taxon>
    </lineage>
</organism>
<dbReference type="GO" id="GO:0006082">
    <property type="term" value="P:organic acid metabolic process"/>
    <property type="evidence" value="ECO:0000318"/>
    <property type="project" value="GO_Central"/>
</dbReference>
<reference evidence="15 16" key="1">
    <citation type="submission" date="2025-04" db="UniProtKB">
        <authorList>
            <consortium name="RefSeq"/>
        </authorList>
    </citation>
    <scope>IDENTIFICATION</scope>
    <source>
        <strain evidence="15 16">Nigerian</strain>
        <tissue evidence="15 16">Liver and blood</tissue>
    </source>
</reference>
<evidence type="ECO:0000256" key="4">
    <source>
        <dbReference type="ARBA" id="ARBA00022617"/>
    </source>
</evidence>
<keyword evidence="5 12" id="KW-0479">Metal-binding</keyword>
<name>A0A8J0SQ08_XENTR</name>
<keyword evidence="9 12" id="KW-0408">Iron</keyword>
<evidence type="ECO:0000256" key="7">
    <source>
        <dbReference type="ARBA" id="ARBA00022848"/>
    </source>
</evidence>
<proteinExistence type="inferred from homology"/>
<dbReference type="PRINTS" id="PR00463">
    <property type="entry name" value="EP450I"/>
</dbReference>
<dbReference type="GO" id="GO:0005506">
    <property type="term" value="F:iron ion binding"/>
    <property type="evidence" value="ECO:0007669"/>
    <property type="project" value="InterPro"/>
</dbReference>
<evidence type="ECO:0000256" key="1">
    <source>
        <dbReference type="ARBA" id="ARBA00001971"/>
    </source>
</evidence>
<dbReference type="RefSeq" id="XP_012819561.2">
    <property type="nucleotide sequence ID" value="XM_012964107.3"/>
</dbReference>
<evidence type="ECO:0000256" key="2">
    <source>
        <dbReference type="ARBA" id="ARBA00004524"/>
    </source>
</evidence>
<dbReference type="PANTHER" id="PTHR24300">
    <property type="entry name" value="CYTOCHROME P450 508A4-RELATED"/>
    <property type="match status" value="1"/>
</dbReference>
<dbReference type="GO" id="GO:0020037">
    <property type="term" value="F:heme binding"/>
    <property type="evidence" value="ECO:0000318"/>
    <property type="project" value="GO_Central"/>
</dbReference>
<accession>A0A8J0SQ08</accession>
<evidence type="ECO:0000313" key="17">
    <source>
        <dbReference type="Xenbase" id="XB-GENE-29089579"/>
    </source>
</evidence>
<dbReference type="GO" id="GO:0005737">
    <property type="term" value="C:cytoplasm"/>
    <property type="evidence" value="ECO:0000318"/>
    <property type="project" value="GO_Central"/>
</dbReference>
<dbReference type="Proteomes" id="UP000008143">
    <property type="component" value="Chromosome 5"/>
</dbReference>
<evidence type="ECO:0000256" key="6">
    <source>
        <dbReference type="ARBA" id="ARBA00022824"/>
    </source>
</evidence>
<evidence type="ECO:0000256" key="11">
    <source>
        <dbReference type="ARBA" id="ARBA00023136"/>
    </source>
</evidence>
<dbReference type="GO" id="GO:0046222">
    <property type="term" value="P:aflatoxin metabolic process"/>
    <property type="evidence" value="ECO:0007669"/>
    <property type="project" value="UniProtKB-ARBA"/>
</dbReference>
<evidence type="ECO:0000256" key="9">
    <source>
        <dbReference type="ARBA" id="ARBA00023004"/>
    </source>
</evidence>
<evidence type="ECO:0000256" key="5">
    <source>
        <dbReference type="ARBA" id="ARBA00022723"/>
    </source>
</evidence>
<evidence type="ECO:0000256" key="12">
    <source>
        <dbReference type="PIRSR" id="PIRSR602401-1"/>
    </source>
</evidence>
<comment type="subcellular location">
    <subcellularLocation>
        <location evidence="2">Microsome membrane</location>
    </subcellularLocation>
</comment>
<comment type="cofactor">
    <cofactor evidence="1 12">
        <name>heme</name>
        <dbReference type="ChEBI" id="CHEBI:30413"/>
    </cofactor>
</comment>